<reference evidence="2" key="1">
    <citation type="journal article" date="2019" name="Int. J. Syst. Evol. Microbiol.">
        <title>The Global Catalogue of Microorganisms (GCM) 10K type strain sequencing project: providing services to taxonomists for standard genome sequencing and annotation.</title>
        <authorList>
            <consortium name="The Broad Institute Genomics Platform"/>
            <consortium name="The Broad Institute Genome Sequencing Center for Infectious Disease"/>
            <person name="Wu L."/>
            <person name="Ma J."/>
        </authorList>
    </citation>
    <scope>NUCLEOTIDE SEQUENCE [LARGE SCALE GENOMIC DNA]</scope>
    <source>
        <strain evidence="2">CCUG 60214</strain>
    </source>
</reference>
<evidence type="ECO:0000313" key="1">
    <source>
        <dbReference type="EMBL" id="MFD1145904.1"/>
    </source>
</evidence>
<dbReference type="EMBL" id="JBHTLK010000005">
    <property type="protein sequence ID" value="MFD1145904.1"/>
    <property type="molecule type" value="Genomic_DNA"/>
</dbReference>
<gene>
    <name evidence="1" type="ORF">ACFQ3T_02065</name>
</gene>
<comment type="caution">
    <text evidence="1">The sequence shown here is derived from an EMBL/GenBank/DDBJ whole genome shotgun (WGS) entry which is preliminary data.</text>
</comment>
<name>A0ABW3QN37_9PSEU</name>
<organism evidence="1 2">
    <name type="scientific">Saccharothrix hoggarensis</name>
    <dbReference type="NCBI Taxonomy" id="913853"/>
    <lineage>
        <taxon>Bacteria</taxon>
        <taxon>Bacillati</taxon>
        <taxon>Actinomycetota</taxon>
        <taxon>Actinomycetes</taxon>
        <taxon>Pseudonocardiales</taxon>
        <taxon>Pseudonocardiaceae</taxon>
        <taxon>Saccharothrix</taxon>
    </lineage>
</organism>
<dbReference type="Proteomes" id="UP001597168">
    <property type="component" value="Unassembled WGS sequence"/>
</dbReference>
<sequence length="122" mass="14106">MTTETDPLRAVYHERAHLPLILTALFGAVMAEDPQDDVRPHTIYFDTPEGQMSWHIDQADLYLFEHVERVRSDDLRACWDGHSTPEKYRRLRALTATLGRVSGLREMIADLTDPTTLTSRRR</sequence>
<proteinExistence type="predicted"/>
<evidence type="ECO:0000313" key="2">
    <source>
        <dbReference type="Proteomes" id="UP001597168"/>
    </source>
</evidence>
<evidence type="ECO:0008006" key="3">
    <source>
        <dbReference type="Google" id="ProtNLM"/>
    </source>
</evidence>
<dbReference type="RefSeq" id="WP_380719102.1">
    <property type="nucleotide sequence ID" value="NZ_JBHTLK010000005.1"/>
</dbReference>
<accession>A0ABW3QN37</accession>
<keyword evidence="2" id="KW-1185">Reference proteome</keyword>
<protein>
    <recommendedName>
        <fullName evidence="3">Immunity protein 63 of polymorphic toxin system</fullName>
    </recommendedName>
</protein>